<dbReference type="Proteomes" id="UP001295469">
    <property type="component" value="Chromosome A02"/>
</dbReference>
<reference evidence="1" key="1">
    <citation type="submission" date="2021-01" db="EMBL/GenBank/DDBJ databases">
        <authorList>
            <consortium name="Genoscope - CEA"/>
            <person name="William W."/>
        </authorList>
    </citation>
    <scope>NUCLEOTIDE SEQUENCE</scope>
</reference>
<dbReference type="AlphaFoldDB" id="A0A816XE81"/>
<dbReference type="EMBL" id="HG994356">
    <property type="protein sequence ID" value="CAF2145477.1"/>
    <property type="molecule type" value="Genomic_DNA"/>
</dbReference>
<organism evidence="1">
    <name type="scientific">Brassica napus</name>
    <name type="common">Rape</name>
    <dbReference type="NCBI Taxonomy" id="3708"/>
    <lineage>
        <taxon>Eukaryota</taxon>
        <taxon>Viridiplantae</taxon>
        <taxon>Streptophyta</taxon>
        <taxon>Embryophyta</taxon>
        <taxon>Tracheophyta</taxon>
        <taxon>Spermatophyta</taxon>
        <taxon>Magnoliopsida</taxon>
        <taxon>eudicotyledons</taxon>
        <taxon>Gunneridae</taxon>
        <taxon>Pentapetalae</taxon>
        <taxon>rosids</taxon>
        <taxon>malvids</taxon>
        <taxon>Brassicales</taxon>
        <taxon>Brassicaceae</taxon>
        <taxon>Brassiceae</taxon>
        <taxon>Brassica</taxon>
    </lineage>
</organism>
<sequence length="68" mass="7846">MQLKSDPSPRFCRFSPKGRAFCMIDHKNIFILGEKDPLHTSPNQLKYPGFACLICSRGREHYKKNGFS</sequence>
<proteinExistence type="predicted"/>
<protein>
    <submittedName>
        <fullName evidence="1">(rape) hypothetical protein</fullName>
    </submittedName>
</protein>
<accession>A0A816XE81</accession>
<name>A0A816XE81_BRANA</name>
<gene>
    <name evidence="1" type="ORF">DARMORV10_A02P44230.1</name>
</gene>
<evidence type="ECO:0000313" key="1">
    <source>
        <dbReference type="EMBL" id="CAF2145477.1"/>
    </source>
</evidence>